<evidence type="ECO:0000256" key="4">
    <source>
        <dbReference type="ARBA" id="ARBA00022692"/>
    </source>
</evidence>
<dbReference type="PANTHER" id="PTHR33452:SF1">
    <property type="entry name" value="INNER MEMBRANE PROTEIN YPHA-RELATED"/>
    <property type="match status" value="1"/>
</dbReference>
<evidence type="ECO:0000256" key="8">
    <source>
        <dbReference type="SAM" id="Phobius"/>
    </source>
</evidence>
<dbReference type="EMBL" id="JAPDOD010000004">
    <property type="protein sequence ID" value="MDA0160241.1"/>
    <property type="molecule type" value="Genomic_DNA"/>
</dbReference>
<dbReference type="RefSeq" id="WP_270039008.1">
    <property type="nucleotide sequence ID" value="NZ_JAPDOD010000004.1"/>
</dbReference>
<sequence length="180" mass="18145">MFGIALLRAVVGGLFIGHGLQKLLGKFGGHGLEGTAGFFEQLGLKPGKVHATAAGLAETGGGALLVAGAATPLAAAAISGTMTTAIHKVHLQKGPWVSDGGYEYNAVLMASVFAITAAGPGSFALDRRRWGTGWAIAQLAAGAGGALAMVKLSERMTAEEPETSTGRFTQPTATPETADV</sequence>
<name>A0A9X3MQY3_9ACTN</name>
<evidence type="ECO:0000313" key="9">
    <source>
        <dbReference type="EMBL" id="MDA0160241.1"/>
    </source>
</evidence>
<evidence type="ECO:0000313" key="10">
    <source>
        <dbReference type="Proteomes" id="UP001149140"/>
    </source>
</evidence>
<keyword evidence="6 8" id="KW-0472">Membrane</keyword>
<dbReference type="AlphaFoldDB" id="A0A9X3MQY3"/>
<keyword evidence="3" id="KW-1003">Cell membrane</keyword>
<dbReference type="InterPro" id="IPR051907">
    <property type="entry name" value="DoxX-like_oxidoreductase"/>
</dbReference>
<evidence type="ECO:0000256" key="6">
    <source>
        <dbReference type="ARBA" id="ARBA00023136"/>
    </source>
</evidence>
<feature type="transmembrane region" description="Helical" evidence="8">
    <location>
        <begin position="63"/>
        <end position="86"/>
    </location>
</feature>
<proteinExistence type="inferred from homology"/>
<comment type="similarity">
    <text evidence="2">Belongs to the DoxX family.</text>
</comment>
<organism evidence="9 10">
    <name type="scientific">Solirubrobacter ginsenosidimutans</name>
    <dbReference type="NCBI Taxonomy" id="490573"/>
    <lineage>
        <taxon>Bacteria</taxon>
        <taxon>Bacillati</taxon>
        <taxon>Actinomycetota</taxon>
        <taxon>Thermoleophilia</taxon>
        <taxon>Solirubrobacterales</taxon>
        <taxon>Solirubrobacteraceae</taxon>
        <taxon>Solirubrobacter</taxon>
    </lineage>
</organism>
<evidence type="ECO:0000256" key="7">
    <source>
        <dbReference type="SAM" id="MobiDB-lite"/>
    </source>
</evidence>
<keyword evidence="10" id="KW-1185">Reference proteome</keyword>
<comment type="caution">
    <text evidence="9">The sequence shown here is derived from an EMBL/GenBank/DDBJ whole genome shotgun (WGS) entry which is preliminary data.</text>
</comment>
<keyword evidence="5 8" id="KW-1133">Transmembrane helix</keyword>
<protein>
    <submittedName>
        <fullName evidence="9">DoxX family protein</fullName>
    </submittedName>
</protein>
<evidence type="ECO:0000256" key="2">
    <source>
        <dbReference type="ARBA" id="ARBA00006679"/>
    </source>
</evidence>
<gene>
    <name evidence="9" type="ORF">OM076_08200</name>
</gene>
<accession>A0A9X3MQY3</accession>
<keyword evidence="4 8" id="KW-0812">Transmembrane</keyword>
<dbReference type="Pfam" id="PF07681">
    <property type="entry name" value="DoxX"/>
    <property type="match status" value="1"/>
</dbReference>
<dbReference type="InterPro" id="IPR032808">
    <property type="entry name" value="DoxX"/>
</dbReference>
<comment type="subcellular location">
    <subcellularLocation>
        <location evidence="1">Cell membrane</location>
        <topology evidence="1">Multi-pass membrane protein</topology>
    </subcellularLocation>
</comment>
<evidence type="ECO:0000256" key="5">
    <source>
        <dbReference type="ARBA" id="ARBA00022989"/>
    </source>
</evidence>
<dbReference type="Proteomes" id="UP001149140">
    <property type="component" value="Unassembled WGS sequence"/>
</dbReference>
<feature type="compositionally biased region" description="Polar residues" evidence="7">
    <location>
        <begin position="163"/>
        <end position="180"/>
    </location>
</feature>
<dbReference type="PANTHER" id="PTHR33452">
    <property type="entry name" value="OXIDOREDUCTASE CATD-RELATED"/>
    <property type="match status" value="1"/>
</dbReference>
<evidence type="ECO:0000256" key="1">
    <source>
        <dbReference type="ARBA" id="ARBA00004651"/>
    </source>
</evidence>
<feature type="region of interest" description="Disordered" evidence="7">
    <location>
        <begin position="156"/>
        <end position="180"/>
    </location>
</feature>
<dbReference type="GO" id="GO:0005886">
    <property type="term" value="C:plasma membrane"/>
    <property type="evidence" value="ECO:0007669"/>
    <property type="project" value="UniProtKB-SubCell"/>
</dbReference>
<evidence type="ECO:0000256" key="3">
    <source>
        <dbReference type="ARBA" id="ARBA00022475"/>
    </source>
</evidence>
<feature type="transmembrane region" description="Helical" evidence="8">
    <location>
        <begin position="106"/>
        <end position="125"/>
    </location>
</feature>
<reference evidence="9" key="1">
    <citation type="submission" date="2022-10" db="EMBL/GenBank/DDBJ databases">
        <title>The WGS of Solirubrobacter ginsenosidimutans DSM 21036.</title>
        <authorList>
            <person name="Jiang Z."/>
        </authorList>
    </citation>
    <scope>NUCLEOTIDE SEQUENCE</scope>
    <source>
        <strain evidence="9">DSM 21036</strain>
    </source>
</reference>